<dbReference type="HOGENOM" id="CLU_027416_1_0_5"/>
<dbReference type="GO" id="GO:0006865">
    <property type="term" value="P:amino acid transport"/>
    <property type="evidence" value="ECO:0007669"/>
    <property type="project" value="UniProtKB-KW"/>
</dbReference>
<dbReference type="RefSeq" id="WP_013651173.1">
    <property type="nucleotide sequence ID" value="NC_015259.1"/>
</dbReference>
<name>F2J2X9_POLGS</name>
<dbReference type="PATRIC" id="fig|991905.3.peg.423"/>
<dbReference type="Pfam" id="PF02653">
    <property type="entry name" value="BPD_transp_2"/>
    <property type="match status" value="1"/>
</dbReference>
<dbReference type="eggNOG" id="COG0559">
    <property type="taxonomic scope" value="Bacteria"/>
</dbReference>
<dbReference type="STRING" id="991905.SL003B_0414"/>
<evidence type="ECO:0000313" key="11">
    <source>
        <dbReference type="EMBL" id="ADZ68849.1"/>
    </source>
</evidence>
<feature type="transmembrane region" description="Helical" evidence="9">
    <location>
        <begin position="477"/>
        <end position="501"/>
    </location>
</feature>
<sequence length="543" mass="57064">MPLLRTLIFILGSLLPALAPVQAQGDLAGLRPLIDALARGGFKETEAQVGALAATGNPAVAPALEALAEGNLYERKSDGAVVIAVKAGRDMARDMALTDPLSGAALGEAASRDLAKIKVNNSLRRVIRSALGALTLMAKDPAVRRQAAEAVFKARDAEAVEALDEAIAAETDAGVRRLMEQARAAAVLASDRAEDEKRAAVDVLAARGDRDALSLLIGLSASAEGALRDAADTAVTRINKSLVMWDAAQNVWYGLSLGSVLLLAAIGLAITFGVMGVINMAHGEMVMIGAYVTFVVQEVIRGSAPGLFDYSLLIALPLAFLVAGAVGIGIERGIIRFLYGRPLETLLATWGLSLILQQAVRSLFGPTNREVGNPSFMSGAFDIGQLTITYNRMWIVVFALVVFAGLILVLKKTSFGLSMRAVTQNRRMAASMGIRTPWIDAFTFGLGSGIAGIAGVALSQIDNVSPNLGQGYIIDSFMVVVFGGVGNLWGTLVGAITLGVVNKFLEPYAGAVLGKILVLVFIILFIQKRPRGLFALKGRAVEA</sequence>
<proteinExistence type="inferred from homology"/>
<dbReference type="KEGG" id="pgv:SL003B_0414"/>
<dbReference type="GO" id="GO:0005886">
    <property type="term" value="C:plasma membrane"/>
    <property type="evidence" value="ECO:0007669"/>
    <property type="project" value="UniProtKB-SubCell"/>
</dbReference>
<keyword evidence="3" id="KW-1003">Cell membrane</keyword>
<dbReference type="Proteomes" id="UP000008130">
    <property type="component" value="Chromosome"/>
</dbReference>
<evidence type="ECO:0000256" key="9">
    <source>
        <dbReference type="SAM" id="Phobius"/>
    </source>
</evidence>
<feature type="transmembrane region" description="Helical" evidence="9">
    <location>
        <begin position="508"/>
        <end position="526"/>
    </location>
</feature>
<dbReference type="AlphaFoldDB" id="F2J2X9"/>
<keyword evidence="6 9" id="KW-1133">Transmembrane helix</keyword>
<keyword evidence="10" id="KW-0732">Signal</keyword>
<feature type="transmembrane region" description="Helical" evidence="9">
    <location>
        <begin position="342"/>
        <end position="360"/>
    </location>
</feature>
<feature type="signal peptide" evidence="10">
    <location>
        <begin position="1"/>
        <end position="19"/>
    </location>
</feature>
<comment type="similarity">
    <text evidence="8">Belongs to the binding-protein-dependent transport system permease family. LivHM subfamily.</text>
</comment>
<feature type="transmembrane region" description="Helical" evidence="9">
    <location>
        <begin position="310"/>
        <end position="330"/>
    </location>
</feature>
<dbReference type="InterPro" id="IPR017779">
    <property type="entry name" value="ABC_UrtB_bac"/>
</dbReference>
<keyword evidence="7 9" id="KW-0472">Membrane</keyword>
<protein>
    <submittedName>
        <fullName evidence="11">Amino acid or sugar ABC transport system, permease protein</fullName>
    </submittedName>
</protein>
<evidence type="ECO:0000256" key="3">
    <source>
        <dbReference type="ARBA" id="ARBA00022475"/>
    </source>
</evidence>
<evidence type="ECO:0000256" key="10">
    <source>
        <dbReference type="SAM" id="SignalP"/>
    </source>
</evidence>
<evidence type="ECO:0000256" key="1">
    <source>
        <dbReference type="ARBA" id="ARBA00004651"/>
    </source>
</evidence>
<evidence type="ECO:0000256" key="6">
    <source>
        <dbReference type="ARBA" id="ARBA00022989"/>
    </source>
</evidence>
<keyword evidence="12" id="KW-1185">Reference proteome</keyword>
<keyword evidence="4 9" id="KW-0812">Transmembrane</keyword>
<dbReference type="InterPro" id="IPR052157">
    <property type="entry name" value="BCAA_transport_permease"/>
</dbReference>
<evidence type="ECO:0000256" key="5">
    <source>
        <dbReference type="ARBA" id="ARBA00022970"/>
    </source>
</evidence>
<keyword evidence="2" id="KW-0813">Transport</keyword>
<organism evidence="11 12">
    <name type="scientific">Polymorphum gilvum (strain LMG 25793 / CGMCC 1.9160 / SL003B-26A1)</name>
    <dbReference type="NCBI Taxonomy" id="991905"/>
    <lineage>
        <taxon>Bacteria</taxon>
        <taxon>Pseudomonadati</taxon>
        <taxon>Pseudomonadota</taxon>
        <taxon>Alphaproteobacteria</taxon>
        <taxon>Rhodobacterales</taxon>
        <taxon>Paracoccaceae</taxon>
        <taxon>Polymorphum</taxon>
    </lineage>
</organism>
<feature type="transmembrane region" description="Helical" evidence="9">
    <location>
        <begin position="251"/>
        <end position="278"/>
    </location>
</feature>
<gene>
    <name evidence="11" type="ordered locus">SL003B_0414</name>
</gene>
<dbReference type="PANTHER" id="PTHR11795:SF447">
    <property type="entry name" value="ABC TRANSPORTER PERMEASE PROTEIN"/>
    <property type="match status" value="1"/>
</dbReference>
<feature type="chain" id="PRO_5003278950" evidence="10">
    <location>
        <begin position="20"/>
        <end position="543"/>
    </location>
</feature>
<comment type="subcellular location">
    <subcellularLocation>
        <location evidence="1">Cell membrane</location>
        <topology evidence="1">Multi-pass membrane protein</topology>
    </subcellularLocation>
</comment>
<dbReference type="CDD" id="cd06582">
    <property type="entry name" value="TM_PBP1_LivH_like"/>
    <property type="match status" value="1"/>
</dbReference>
<dbReference type="OrthoDB" id="9807115at2"/>
<accession>F2J2X9</accession>
<evidence type="ECO:0000313" key="12">
    <source>
        <dbReference type="Proteomes" id="UP000008130"/>
    </source>
</evidence>
<evidence type="ECO:0000256" key="4">
    <source>
        <dbReference type="ARBA" id="ARBA00022692"/>
    </source>
</evidence>
<feature type="transmembrane region" description="Helical" evidence="9">
    <location>
        <begin position="393"/>
        <end position="410"/>
    </location>
</feature>
<evidence type="ECO:0000256" key="7">
    <source>
        <dbReference type="ARBA" id="ARBA00023136"/>
    </source>
</evidence>
<feature type="transmembrane region" description="Helical" evidence="9">
    <location>
        <begin position="437"/>
        <end position="457"/>
    </location>
</feature>
<dbReference type="NCBIfam" id="TIGR03409">
    <property type="entry name" value="urea_trans_UrtB"/>
    <property type="match status" value="1"/>
</dbReference>
<evidence type="ECO:0000256" key="2">
    <source>
        <dbReference type="ARBA" id="ARBA00022448"/>
    </source>
</evidence>
<dbReference type="GO" id="GO:0022857">
    <property type="term" value="F:transmembrane transporter activity"/>
    <property type="evidence" value="ECO:0007669"/>
    <property type="project" value="InterPro"/>
</dbReference>
<reference evidence="11 12" key="1">
    <citation type="journal article" date="2011" name="J. Bacteriol.">
        <title>Complete genome sequence of Polymorphum gilvum SL003B-26A1T, a crude oil-degrading bacterium from oil-polluted saline soil.</title>
        <authorList>
            <person name="Li S.G."/>
            <person name="Tang Y.Q."/>
            <person name="Nie Y."/>
            <person name="Cai M."/>
            <person name="Wu X.L."/>
        </authorList>
    </citation>
    <scope>NUCLEOTIDE SEQUENCE [LARGE SCALE GENOMIC DNA]</scope>
    <source>
        <strain evidence="12">LMG 25793 / CGMCC 1.9160 / SL003B-26A1</strain>
    </source>
</reference>
<dbReference type="EMBL" id="CP002568">
    <property type="protein sequence ID" value="ADZ68849.1"/>
    <property type="molecule type" value="Genomic_DNA"/>
</dbReference>
<keyword evidence="5" id="KW-0029">Amino-acid transport</keyword>
<dbReference type="PANTHER" id="PTHR11795">
    <property type="entry name" value="BRANCHED-CHAIN AMINO ACID TRANSPORT SYSTEM PERMEASE PROTEIN LIVH"/>
    <property type="match status" value="1"/>
</dbReference>
<dbReference type="InterPro" id="IPR001851">
    <property type="entry name" value="ABC_transp_permease"/>
</dbReference>
<feature type="transmembrane region" description="Helical" evidence="9">
    <location>
        <begin position="285"/>
        <end position="304"/>
    </location>
</feature>
<evidence type="ECO:0000256" key="8">
    <source>
        <dbReference type="ARBA" id="ARBA00037998"/>
    </source>
</evidence>